<reference evidence="2" key="1">
    <citation type="submission" date="2016-11" db="UniProtKB">
        <authorList>
            <consortium name="WormBaseParasite"/>
        </authorList>
    </citation>
    <scope>IDENTIFICATION</scope>
</reference>
<organism evidence="1 2">
    <name type="scientific">Steinernema glaseri</name>
    <dbReference type="NCBI Taxonomy" id="37863"/>
    <lineage>
        <taxon>Eukaryota</taxon>
        <taxon>Metazoa</taxon>
        <taxon>Ecdysozoa</taxon>
        <taxon>Nematoda</taxon>
        <taxon>Chromadorea</taxon>
        <taxon>Rhabditida</taxon>
        <taxon>Tylenchina</taxon>
        <taxon>Panagrolaimomorpha</taxon>
        <taxon>Strongyloidoidea</taxon>
        <taxon>Steinernematidae</taxon>
        <taxon>Steinernema</taxon>
    </lineage>
</organism>
<protein>
    <submittedName>
        <fullName evidence="2">TAZ-type domain-containing protein</fullName>
    </submittedName>
</protein>
<dbReference type="Proteomes" id="UP000095287">
    <property type="component" value="Unplaced"/>
</dbReference>
<dbReference type="AlphaFoldDB" id="A0A1I7Y949"/>
<keyword evidence="1" id="KW-1185">Reference proteome</keyword>
<accession>A0A1I7Y949</accession>
<sequence length="119" mass="13273">MTPAPPFAPGITAISVCAARSKPVHFLSLYFEEGQGVQGSCLIDLSHRAKCECKRRPSFLELHRLKCRQFLNQCDYGPAADCRVTNVIPCDFNCGKRTNKRPFLQIFTASVVFFCAQSV</sequence>
<name>A0A1I7Y949_9BILA</name>
<dbReference type="WBParaSite" id="L893_g1393.t1">
    <property type="protein sequence ID" value="L893_g1393.t1"/>
    <property type="gene ID" value="L893_g1393"/>
</dbReference>
<evidence type="ECO:0000313" key="1">
    <source>
        <dbReference type="Proteomes" id="UP000095287"/>
    </source>
</evidence>
<evidence type="ECO:0000313" key="2">
    <source>
        <dbReference type="WBParaSite" id="L893_g1393.t1"/>
    </source>
</evidence>
<proteinExistence type="predicted"/>